<dbReference type="EMBL" id="ABXB03000002">
    <property type="protein sequence ID" value="EFA23289.1"/>
    <property type="molecule type" value="Genomic_DNA"/>
</dbReference>
<evidence type="ECO:0000313" key="1">
    <source>
        <dbReference type="EMBL" id="EFA23289.1"/>
    </source>
</evidence>
<sequence length="39" mass="4525">MSHAHYAFDNLQSGLRTGHAVFRRFSRCSLCRLGWCRLA</sequence>
<reference evidence="1 2" key="1">
    <citation type="submission" date="2009-11" db="EMBL/GenBank/DDBJ databases">
        <authorList>
            <person name="Weinstock G."/>
            <person name="Sodergren E."/>
            <person name="Clifton S."/>
            <person name="Fulton L."/>
            <person name="Fulton B."/>
            <person name="Courtney L."/>
            <person name="Fronick C."/>
            <person name="Harrison M."/>
            <person name="Strong C."/>
            <person name="Farmer C."/>
            <person name="Delahaunty K."/>
            <person name="Markovic C."/>
            <person name="Hall O."/>
            <person name="Minx P."/>
            <person name="Tomlinson C."/>
            <person name="Mitreva M."/>
            <person name="Nelson J."/>
            <person name="Hou S."/>
            <person name="Wollam A."/>
            <person name="Pepin K.H."/>
            <person name="Johnson M."/>
            <person name="Bhonagiri V."/>
            <person name="Nash W.E."/>
            <person name="Warren W."/>
            <person name="Chinwalla A."/>
            <person name="Mardis E.R."/>
            <person name="Wilson R.K."/>
        </authorList>
    </citation>
    <scope>NUCLEOTIDE SEQUENCE [LARGE SCALE GENOMIC DNA]</scope>
    <source>
        <strain evidence="1 2">DSM 20093</strain>
    </source>
</reference>
<gene>
    <name evidence="1" type="ORF">BIFGAL_03406</name>
</gene>
<name>D1NU85_9BIFI</name>
<dbReference type="STRING" id="561180.BIFGAL_03406"/>
<comment type="caution">
    <text evidence="1">The sequence shown here is derived from an EMBL/GenBank/DDBJ whole genome shotgun (WGS) entry which is preliminary data.</text>
</comment>
<accession>D1NU85</accession>
<evidence type="ECO:0000313" key="2">
    <source>
        <dbReference type="Proteomes" id="UP000003656"/>
    </source>
</evidence>
<organism evidence="1 2">
    <name type="scientific">Bifidobacterium gallicum DSM 20093 = LMG 11596</name>
    <dbReference type="NCBI Taxonomy" id="561180"/>
    <lineage>
        <taxon>Bacteria</taxon>
        <taxon>Bacillati</taxon>
        <taxon>Actinomycetota</taxon>
        <taxon>Actinomycetes</taxon>
        <taxon>Bifidobacteriales</taxon>
        <taxon>Bifidobacteriaceae</taxon>
        <taxon>Bifidobacterium</taxon>
    </lineage>
</organism>
<proteinExistence type="predicted"/>
<dbReference type="Proteomes" id="UP000003656">
    <property type="component" value="Unassembled WGS sequence"/>
</dbReference>
<dbReference type="AlphaFoldDB" id="D1NU85"/>
<protein>
    <submittedName>
        <fullName evidence="1">Uncharacterized protein</fullName>
    </submittedName>
</protein>